<dbReference type="PROSITE" id="PS50887">
    <property type="entry name" value="GGDEF"/>
    <property type="match status" value="1"/>
</dbReference>
<reference evidence="6" key="1">
    <citation type="journal article" date="2017" name="Biotechnol. Biofuels">
        <title>Evaluation of environmental bacterial communities as a factor affecting the growth of duckweed Lemna minor.</title>
        <authorList>
            <person name="Ishizawa H."/>
            <person name="Kuroda M."/>
            <person name="Morikawa M."/>
            <person name="Ike M."/>
        </authorList>
    </citation>
    <scope>NUCLEOTIDE SEQUENCE [LARGE SCALE GENOMIC DNA]</scope>
    <source>
        <strain evidence="6">H3</strain>
    </source>
</reference>
<dbReference type="Pfam" id="PF00990">
    <property type="entry name" value="GGDEF"/>
    <property type="match status" value="1"/>
</dbReference>
<dbReference type="GO" id="GO:0052621">
    <property type="term" value="F:diguanylate cyclase activity"/>
    <property type="evidence" value="ECO:0007669"/>
    <property type="project" value="UniProtKB-EC"/>
</dbReference>
<gene>
    <name evidence="5" type="ORF">DLM_3180</name>
</gene>
<dbReference type="NCBIfam" id="TIGR00254">
    <property type="entry name" value="GGDEF"/>
    <property type="match status" value="1"/>
</dbReference>
<feature type="transmembrane region" description="Helical" evidence="3">
    <location>
        <begin position="7"/>
        <end position="28"/>
    </location>
</feature>
<keyword evidence="2" id="KW-0175">Coiled coil</keyword>
<dbReference type="EC" id="2.7.7.65" evidence="1"/>
<organism evidence="5 6">
    <name type="scientific">Aquitalea magnusonii</name>
    <dbReference type="NCBI Taxonomy" id="332411"/>
    <lineage>
        <taxon>Bacteria</taxon>
        <taxon>Pseudomonadati</taxon>
        <taxon>Pseudomonadota</taxon>
        <taxon>Betaproteobacteria</taxon>
        <taxon>Neisseriales</taxon>
        <taxon>Chromobacteriaceae</taxon>
        <taxon>Aquitalea</taxon>
    </lineage>
</organism>
<evidence type="ECO:0000256" key="2">
    <source>
        <dbReference type="SAM" id="Coils"/>
    </source>
</evidence>
<proteinExistence type="predicted"/>
<feature type="domain" description="GGDEF" evidence="4">
    <location>
        <begin position="250"/>
        <end position="382"/>
    </location>
</feature>
<keyword evidence="3" id="KW-1133">Transmembrane helix</keyword>
<keyword evidence="6" id="KW-1185">Reference proteome</keyword>
<name>A0A3G9GNQ0_9NEIS</name>
<evidence type="ECO:0000256" key="3">
    <source>
        <dbReference type="SAM" id="Phobius"/>
    </source>
</evidence>
<protein>
    <recommendedName>
        <fullName evidence="1">diguanylate cyclase</fullName>
        <ecNumber evidence="1">2.7.7.65</ecNumber>
    </recommendedName>
</protein>
<evidence type="ECO:0000313" key="6">
    <source>
        <dbReference type="Proteomes" id="UP000198290"/>
    </source>
</evidence>
<sequence length="391" mass="43865">MHIIKRFRAALPYSMVGGALLALAMSWHAPLRNILLWWGVLICWQCLYLQCIRHCLNAATGAGLAPRQFHGFVLMTTLAGIWWGSTVWWLVPDGDPLYLIVVMLWLAAVAASYAAYLTGIRSLPLLVLGLMLLTVLPRLWIADSPVLHLAGLSVLLFTVVLISMTWPLHRYLRENYAAREENNRLLQDMTAQQETLDQYNQQLEQRGRELDIALARVETLVAHDPLTGVLSRRAIMIQAEHRLVEAAAGKAFCLAMLDLDHFKSINDGYGHLVGDEVLRQVCRLVGAQMRCNDSLGRYGGEEFMLLLEGMNLEAAMLRLENIREDIARHDWSGLLGARGVTVSMGLMLWQPGMDLPQLIKRADDLLYAAKRAGRNQVLTEALARQLVRGLV</sequence>
<dbReference type="SUPFAM" id="SSF55073">
    <property type="entry name" value="Nucleotide cyclase"/>
    <property type="match status" value="1"/>
</dbReference>
<dbReference type="GO" id="GO:0005886">
    <property type="term" value="C:plasma membrane"/>
    <property type="evidence" value="ECO:0007669"/>
    <property type="project" value="TreeGrafter"/>
</dbReference>
<evidence type="ECO:0000259" key="4">
    <source>
        <dbReference type="PROSITE" id="PS50887"/>
    </source>
</evidence>
<dbReference type="InterPro" id="IPR043128">
    <property type="entry name" value="Rev_trsase/Diguanyl_cyclase"/>
</dbReference>
<evidence type="ECO:0000256" key="1">
    <source>
        <dbReference type="ARBA" id="ARBA00012528"/>
    </source>
</evidence>
<dbReference type="GO" id="GO:0043709">
    <property type="term" value="P:cell adhesion involved in single-species biofilm formation"/>
    <property type="evidence" value="ECO:0007669"/>
    <property type="project" value="TreeGrafter"/>
</dbReference>
<dbReference type="AlphaFoldDB" id="A0A3G9GNQ0"/>
<dbReference type="PANTHER" id="PTHR45138:SF24">
    <property type="entry name" value="DIGUANYLATE CYCLASE DGCC-RELATED"/>
    <property type="match status" value="1"/>
</dbReference>
<dbReference type="KEGG" id="amah:DLM_3180"/>
<reference evidence="5 6" key="2">
    <citation type="journal article" date="2017" name="Genome Announc.">
        <title>Draft genome sequence of Aquitalea magnusonii strain H3, a plant growth-promoting bacterium of duckweed Lemna minor.</title>
        <authorList>
            <person name="Ishizawa H."/>
            <person name="Kuroda M."/>
            <person name="Ike M."/>
        </authorList>
    </citation>
    <scope>NUCLEOTIDE SEQUENCE [LARGE SCALE GENOMIC DNA]</scope>
    <source>
        <strain evidence="5 6">H3</strain>
    </source>
</reference>
<keyword evidence="3" id="KW-0812">Transmembrane</keyword>
<dbReference type="InterPro" id="IPR000160">
    <property type="entry name" value="GGDEF_dom"/>
</dbReference>
<feature type="transmembrane region" description="Helical" evidence="3">
    <location>
        <begin position="147"/>
        <end position="166"/>
    </location>
</feature>
<feature type="transmembrane region" description="Helical" evidence="3">
    <location>
        <begin position="123"/>
        <end position="141"/>
    </location>
</feature>
<feature type="coiled-coil region" evidence="2">
    <location>
        <begin position="182"/>
        <end position="216"/>
    </location>
</feature>
<dbReference type="EMBL" id="AP018823">
    <property type="protein sequence ID" value="BBF86777.1"/>
    <property type="molecule type" value="Genomic_DNA"/>
</dbReference>
<dbReference type="InterPro" id="IPR029787">
    <property type="entry name" value="Nucleotide_cyclase"/>
</dbReference>
<dbReference type="Gene3D" id="3.30.70.270">
    <property type="match status" value="1"/>
</dbReference>
<accession>A0A3G9GNQ0</accession>
<dbReference type="CDD" id="cd01949">
    <property type="entry name" value="GGDEF"/>
    <property type="match status" value="1"/>
</dbReference>
<feature type="transmembrane region" description="Helical" evidence="3">
    <location>
        <begin position="34"/>
        <end position="51"/>
    </location>
</feature>
<feature type="transmembrane region" description="Helical" evidence="3">
    <location>
        <begin position="97"/>
        <end position="116"/>
    </location>
</feature>
<dbReference type="STRING" id="332411.VI06_13010"/>
<dbReference type="PANTHER" id="PTHR45138">
    <property type="entry name" value="REGULATORY COMPONENTS OF SENSORY TRANSDUCTION SYSTEM"/>
    <property type="match status" value="1"/>
</dbReference>
<evidence type="ECO:0000313" key="5">
    <source>
        <dbReference type="EMBL" id="BBF86777.1"/>
    </source>
</evidence>
<keyword evidence="3" id="KW-0472">Membrane</keyword>
<dbReference type="FunFam" id="3.30.70.270:FF:000001">
    <property type="entry name" value="Diguanylate cyclase domain protein"/>
    <property type="match status" value="1"/>
</dbReference>
<dbReference type="InterPro" id="IPR050469">
    <property type="entry name" value="Diguanylate_Cyclase"/>
</dbReference>
<dbReference type="GO" id="GO:1902201">
    <property type="term" value="P:negative regulation of bacterial-type flagellum-dependent cell motility"/>
    <property type="evidence" value="ECO:0007669"/>
    <property type="project" value="TreeGrafter"/>
</dbReference>
<reference evidence="6" key="3">
    <citation type="journal article" date="2017" name="Plant Physiol. Biochem.">
        <title>Differential oxidative and antioxidative response of duckweed Lemna minor toward plant growth promoting/inhibiting bacteria.</title>
        <authorList>
            <person name="Ishizawa H."/>
            <person name="Kuroda M."/>
            <person name="Morikawa M."/>
            <person name="Ike M."/>
        </authorList>
    </citation>
    <scope>NUCLEOTIDE SEQUENCE [LARGE SCALE GENOMIC DNA]</scope>
    <source>
        <strain evidence="6">H3</strain>
    </source>
</reference>
<dbReference type="SMART" id="SM00267">
    <property type="entry name" value="GGDEF"/>
    <property type="match status" value="1"/>
</dbReference>
<feature type="transmembrane region" description="Helical" evidence="3">
    <location>
        <begin position="72"/>
        <end position="91"/>
    </location>
</feature>
<dbReference type="Proteomes" id="UP000198290">
    <property type="component" value="Chromosome"/>
</dbReference>